<reference evidence="2" key="1">
    <citation type="submission" date="2021-03" db="EMBL/GenBank/DDBJ databases">
        <authorList>
            <person name="Tagirdzhanova G."/>
        </authorList>
    </citation>
    <scope>NUCLEOTIDE SEQUENCE</scope>
</reference>
<dbReference type="OrthoDB" id="4725400at2759"/>
<protein>
    <submittedName>
        <fullName evidence="2">Uncharacterized protein</fullName>
    </submittedName>
</protein>
<organism evidence="2 3">
    <name type="scientific">Gomphillus americanus</name>
    <dbReference type="NCBI Taxonomy" id="1940652"/>
    <lineage>
        <taxon>Eukaryota</taxon>
        <taxon>Fungi</taxon>
        <taxon>Dikarya</taxon>
        <taxon>Ascomycota</taxon>
        <taxon>Pezizomycotina</taxon>
        <taxon>Lecanoromycetes</taxon>
        <taxon>OSLEUM clade</taxon>
        <taxon>Ostropomycetidae</taxon>
        <taxon>Ostropales</taxon>
        <taxon>Graphidaceae</taxon>
        <taxon>Gomphilloideae</taxon>
        <taxon>Gomphillus</taxon>
    </lineage>
</organism>
<proteinExistence type="predicted"/>
<evidence type="ECO:0000256" key="1">
    <source>
        <dbReference type="SAM" id="MobiDB-lite"/>
    </source>
</evidence>
<feature type="compositionally biased region" description="Basic and acidic residues" evidence="1">
    <location>
        <begin position="1"/>
        <end position="21"/>
    </location>
</feature>
<evidence type="ECO:0000313" key="2">
    <source>
        <dbReference type="EMBL" id="CAF9919286.1"/>
    </source>
</evidence>
<sequence length="84" mass="9352">MARREPATPRMSFEDNADRPKILPAPQEPPLCKGDKVLVSRHGKKEGPFLIEELQPSGKYTLCYEDGTQALNGEEIDATLLDRA</sequence>
<keyword evidence="3" id="KW-1185">Reference proteome</keyword>
<dbReference type="Proteomes" id="UP000664169">
    <property type="component" value="Unassembled WGS sequence"/>
</dbReference>
<dbReference type="AlphaFoldDB" id="A0A8H3F4R0"/>
<dbReference type="EMBL" id="CAJPDQ010000014">
    <property type="protein sequence ID" value="CAF9919286.1"/>
    <property type="molecule type" value="Genomic_DNA"/>
</dbReference>
<comment type="caution">
    <text evidence="2">The sequence shown here is derived from an EMBL/GenBank/DDBJ whole genome shotgun (WGS) entry which is preliminary data.</text>
</comment>
<accession>A0A8H3F4R0</accession>
<evidence type="ECO:0000313" key="3">
    <source>
        <dbReference type="Proteomes" id="UP000664169"/>
    </source>
</evidence>
<feature type="region of interest" description="Disordered" evidence="1">
    <location>
        <begin position="1"/>
        <end position="33"/>
    </location>
</feature>
<name>A0A8H3F4R0_9LECA</name>
<gene>
    <name evidence="2" type="ORF">GOMPHAMPRED_001732</name>
</gene>